<dbReference type="Pfam" id="PF09601">
    <property type="entry name" value="DUF2459"/>
    <property type="match status" value="1"/>
</dbReference>
<dbReference type="EMBL" id="JACHNY010000001">
    <property type="protein sequence ID" value="MBB4616394.1"/>
    <property type="molecule type" value="Genomic_DNA"/>
</dbReference>
<dbReference type="NCBIfam" id="TIGR02117">
    <property type="entry name" value="chp_urease_rgn"/>
    <property type="match status" value="1"/>
</dbReference>
<gene>
    <name evidence="1" type="ORF">GGQ96_000500</name>
</gene>
<name>A0A7W7AHK2_9SPHN</name>
<protein>
    <submittedName>
        <fullName evidence="1">Uncharacterized protein (TIGR02117 family)</fullName>
    </submittedName>
</protein>
<accession>A0A7W7AHK2</accession>
<evidence type="ECO:0000313" key="2">
    <source>
        <dbReference type="Proteomes" id="UP000574769"/>
    </source>
</evidence>
<organism evidence="1 2">
    <name type="scientific">Sphingomonas abaci</name>
    <dbReference type="NCBI Taxonomy" id="237611"/>
    <lineage>
        <taxon>Bacteria</taxon>
        <taxon>Pseudomonadati</taxon>
        <taxon>Pseudomonadota</taxon>
        <taxon>Alphaproteobacteria</taxon>
        <taxon>Sphingomonadales</taxon>
        <taxon>Sphingomonadaceae</taxon>
        <taxon>Sphingomonas</taxon>
    </lineage>
</organism>
<dbReference type="InterPro" id="IPR011727">
    <property type="entry name" value="CHP02117"/>
</dbReference>
<evidence type="ECO:0000313" key="1">
    <source>
        <dbReference type="EMBL" id="MBB4616394.1"/>
    </source>
</evidence>
<dbReference type="Proteomes" id="UP000574769">
    <property type="component" value="Unassembled WGS sequence"/>
</dbReference>
<proteinExistence type="predicted"/>
<sequence>MGWLAATLAAILIGYGVAGLAGGALPAHPDWRPPPPPAGRVEIFVVSNGVHTGLVVPKRAAGVDWRALFPAGDLADPRFGGWDHLAIGWGERTFYLETPHWADVRPATILAAALGSRRTLLHVEHVPRPIAAPDVRRILLRPAEYRRLAAFIRGARARDAARYPGYGRDDVFYESNGRYSALRTCNAWTGDALRHAGVRVGRWTPFPATLLWSL</sequence>
<dbReference type="AlphaFoldDB" id="A0A7W7AHK2"/>
<reference evidence="1 2" key="1">
    <citation type="submission" date="2020-08" db="EMBL/GenBank/DDBJ databases">
        <title>Genomic Encyclopedia of Type Strains, Phase IV (KMG-IV): sequencing the most valuable type-strain genomes for metagenomic binning, comparative biology and taxonomic classification.</title>
        <authorList>
            <person name="Goeker M."/>
        </authorList>
    </citation>
    <scope>NUCLEOTIDE SEQUENCE [LARGE SCALE GENOMIC DNA]</scope>
    <source>
        <strain evidence="1 2">DSM 15867</strain>
    </source>
</reference>
<comment type="caution">
    <text evidence="1">The sequence shown here is derived from an EMBL/GenBank/DDBJ whole genome shotgun (WGS) entry which is preliminary data.</text>
</comment>
<keyword evidence="2" id="KW-1185">Reference proteome</keyword>